<dbReference type="Proteomes" id="UP000011873">
    <property type="component" value="Unassembled WGS sequence"/>
</dbReference>
<keyword evidence="3 6" id="KW-0815">Transposition</keyword>
<evidence type="ECO:0000256" key="2">
    <source>
        <dbReference type="ARBA" id="ARBA00010961"/>
    </source>
</evidence>
<dbReference type="GO" id="GO:0003677">
    <property type="term" value="F:DNA binding"/>
    <property type="evidence" value="ECO:0007669"/>
    <property type="project" value="UniProtKB-UniRule"/>
</dbReference>
<evidence type="ECO:0000256" key="3">
    <source>
        <dbReference type="ARBA" id="ARBA00022578"/>
    </source>
</evidence>
<keyword evidence="4 6" id="KW-0238">DNA-binding</keyword>
<dbReference type="GO" id="GO:0006313">
    <property type="term" value="P:DNA transposition"/>
    <property type="evidence" value="ECO:0007669"/>
    <property type="project" value="UniProtKB-UniRule"/>
</dbReference>
<reference evidence="7 8" key="1">
    <citation type="submission" date="2013-01" db="EMBL/GenBank/DDBJ databases">
        <authorList>
            <person name="Harkins D.M."/>
            <person name="Durkin A.S."/>
            <person name="Brinkac L.M."/>
            <person name="Haft D.H."/>
            <person name="Selengut J.D."/>
            <person name="Sanka R."/>
            <person name="DePew J."/>
            <person name="Purushe J."/>
            <person name="Galloway R.L."/>
            <person name="Vinetz J.M."/>
            <person name="Sutton G.G."/>
            <person name="Nierman W.C."/>
            <person name="Fouts D.E."/>
        </authorList>
    </citation>
    <scope>NUCLEOTIDE SEQUENCE [LARGE SCALE GENOMIC DNA]</scope>
    <source>
        <strain evidence="7 8">Sponselee CDC</strain>
    </source>
</reference>
<keyword evidence="5 6" id="KW-0233">DNA recombination</keyword>
<organism evidence="7 8">
    <name type="scientific">Leptospira borgpetersenii serovar Hardjo-bovis str. Sponselee</name>
    <dbReference type="NCBI Taxonomy" id="1303729"/>
    <lineage>
        <taxon>Bacteria</taxon>
        <taxon>Pseudomonadati</taxon>
        <taxon>Spirochaetota</taxon>
        <taxon>Spirochaetia</taxon>
        <taxon>Leptospirales</taxon>
        <taxon>Leptospiraceae</taxon>
        <taxon>Leptospira</taxon>
    </lineage>
</organism>
<gene>
    <name evidence="7" type="ORF">LEP1GSC016_1673</name>
</gene>
<evidence type="ECO:0000313" key="8">
    <source>
        <dbReference type="Proteomes" id="UP000011873"/>
    </source>
</evidence>
<evidence type="ECO:0000256" key="6">
    <source>
        <dbReference type="RuleBase" id="RU365089"/>
    </source>
</evidence>
<dbReference type="GO" id="GO:0004803">
    <property type="term" value="F:transposase activity"/>
    <property type="evidence" value="ECO:0007669"/>
    <property type="project" value="UniProtKB-UniRule"/>
</dbReference>
<protein>
    <recommendedName>
        <fullName evidence="6">Mutator family transposase</fullName>
    </recommendedName>
</protein>
<dbReference type="PANTHER" id="PTHR33217:SF5">
    <property type="entry name" value="MUTATOR FAMILY TRANSPOSASE"/>
    <property type="match status" value="1"/>
</dbReference>
<dbReference type="AlphaFoldDB" id="M6BV26"/>
<dbReference type="Pfam" id="PF00872">
    <property type="entry name" value="Transposase_mut"/>
    <property type="match status" value="1"/>
</dbReference>
<sequence>MYSLTTREISQHLKEIYQVEVSVDLISEVTDSVMETVIEWQSRPLDKVYPILIMDALVVKVRDGNHVQNKSFSLALLIPIK</sequence>
<comment type="caution">
    <text evidence="7">The sequence shown here is derived from an EMBL/GenBank/DDBJ whole genome shotgun (WGS) entry which is preliminary data.</text>
</comment>
<accession>M6BV26</accession>
<proteinExistence type="inferred from homology"/>
<dbReference type="InterPro" id="IPR001207">
    <property type="entry name" value="Transposase_mutator"/>
</dbReference>
<name>M6BV26_LEPBO</name>
<comment type="function">
    <text evidence="1 6">Required for the transposition of the insertion element.</text>
</comment>
<evidence type="ECO:0000256" key="1">
    <source>
        <dbReference type="ARBA" id="ARBA00002190"/>
    </source>
</evidence>
<dbReference type="PANTHER" id="PTHR33217">
    <property type="entry name" value="TRANSPOSASE FOR INSERTION SEQUENCE ELEMENT IS1081"/>
    <property type="match status" value="1"/>
</dbReference>
<evidence type="ECO:0000313" key="7">
    <source>
        <dbReference type="EMBL" id="EMJ83399.1"/>
    </source>
</evidence>
<evidence type="ECO:0000256" key="5">
    <source>
        <dbReference type="ARBA" id="ARBA00023172"/>
    </source>
</evidence>
<evidence type="ECO:0000256" key="4">
    <source>
        <dbReference type="ARBA" id="ARBA00023125"/>
    </source>
</evidence>
<dbReference type="PATRIC" id="fig|1218567.3.peg.1083"/>
<dbReference type="EMBL" id="ANMU01000045">
    <property type="protein sequence ID" value="EMJ83399.1"/>
    <property type="molecule type" value="Genomic_DNA"/>
</dbReference>
<comment type="similarity">
    <text evidence="2 6">Belongs to the transposase mutator family.</text>
</comment>
<keyword evidence="6" id="KW-0814">Transposable element</keyword>